<proteinExistence type="predicted"/>
<evidence type="ECO:0000313" key="2">
    <source>
        <dbReference type="Proteomes" id="UP001241377"/>
    </source>
</evidence>
<dbReference type="EMBL" id="JASBWR010000038">
    <property type="protein sequence ID" value="KAJ9104879.1"/>
    <property type="molecule type" value="Genomic_DNA"/>
</dbReference>
<gene>
    <name evidence="1" type="ORF">QFC19_003842</name>
</gene>
<name>A0ACC2W0W9_9TREE</name>
<reference evidence="1" key="1">
    <citation type="submission" date="2023-04" db="EMBL/GenBank/DDBJ databases">
        <title>Draft Genome sequencing of Naganishia species isolated from polar environments using Oxford Nanopore Technology.</title>
        <authorList>
            <person name="Leo P."/>
            <person name="Venkateswaran K."/>
        </authorList>
    </citation>
    <scope>NUCLEOTIDE SEQUENCE</scope>
    <source>
        <strain evidence="1">MNA-CCFEE 5261</strain>
    </source>
</reference>
<protein>
    <submittedName>
        <fullName evidence="1">Uncharacterized protein</fullName>
    </submittedName>
</protein>
<evidence type="ECO:0000313" key="1">
    <source>
        <dbReference type="EMBL" id="KAJ9104879.1"/>
    </source>
</evidence>
<keyword evidence="2" id="KW-1185">Reference proteome</keyword>
<sequence length="444" mass="47037">MESFSVALKNPVPPPKKDDLDEPADQPGSDASIKKKKNSRRKHRNSHLGCGTCKKRRIKCDENLPACLNCTKGKLHCAYLNLDSSARSALRMAQHNQNIRQDRPAHENEDPQLGPVGPHMPMTVHALPGQDPQTVVIHSQAPPPPGSMVAGSASSPSGSIAPAGHSFAVPYPLIQGVPPQHVIQSPYGPLVSIQPIGGPIQYSQMPVMAGQVPVIYSQVPMVQDGNGQPPHPHQTPMQPVVPPIAGPGSMQNPTNSRHPIASNRSGSELIPGISQQRPLNGPPSQPSTSPHSTSDFTSSRRDLQLPVTPIPLSILAPPISMATGATSSHNSPQSLKKDDQVPQKVPVIPRGIAGSYTALPALLSATISISQQLSKSAESTPIIGSVKPVITSATTVIPGIKSESSGEDSDREVRLPPIKNLNVSEVEKKLETESNVPKISKLIS</sequence>
<organism evidence="1 2">
    <name type="scientific">Naganishia cerealis</name>
    <dbReference type="NCBI Taxonomy" id="610337"/>
    <lineage>
        <taxon>Eukaryota</taxon>
        <taxon>Fungi</taxon>
        <taxon>Dikarya</taxon>
        <taxon>Basidiomycota</taxon>
        <taxon>Agaricomycotina</taxon>
        <taxon>Tremellomycetes</taxon>
        <taxon>Filobasidiales</taxon>
        <taxon>Filobasidiaceae</taxon>
        <taxon>Naganishia</taxon>
    </lineage>
</organism>
<comment type="caution">
    <text evidence="1">The sequence shown here is derived from an EMBL/GenBank/DDBJ whole genome shotgun (WGS) entry which is preliminary data.</text>
</comment>
<dbReference type="Proteomes" id="UP001241377">
    <property type="component" value="Unassembled WGS sequence"/>
</dbReference>
<accession>A0ACC2W0W9</accession>